<keyword evidence="2" id="KW-0813">Transport</keyword>
<evidence type="ECO:0000256" key="7">
    <source>
        <dbReference type="ARBA" id="ARBA00023136"/>
    </source>
</evidence>
<evidence type="ECO:0000256" key="1">
    <source>
        <dbReference type="ARBA" id="ARBA00004429"/>
    </source>
</evidence>
<evidence type="ECO:0000313" key="13">
    <source>
        <dbReference type="Proteomes" id="UP000774958"/>
    </source>
</evidence>
<dbReference type="Proteomes" id="UP000058114">
    <property type="component" value="Chromosome"/>
</dbReference>
<evidence type="ECO:0000256" key="3">
    <source>
        <dbReference type="ARBA" id="ARBA00022475"/>
    </source>
</evidence>
<reference evidence="12" key="1">
    <citation type="submission" date="2015-10" db="EMBL/GenBank/DDBJ databases">
        <title>Complete Genome Sequence of Aeromonas schubertii strain WL1483.</title>
        <authorList>
            <person name="Liu L."/>
        </authorList>
    </citation>
    <scope>NUCLEOTIDE SEQUENCE [LARGE SCALE GENOMIC DNA]</scope>
    <source>
        <strain evidence="12">WL1483</strain>
    </source>
</reference>
<sequence length="137" mass="14229">MIETPWLLSLLGGTLIGGAALLLLLVGGRIAGVSGILAEALQRGTPWRWVFLLGLGLGAWLAFTLGWATLPVFDALPAWPWVLSAGLLVGVGTRLGNGCTSGHGICGMGRLSPRSLAATLTFMTSGIVTVFITHHLL</sequence>
<evidence type="ECO:0000256" key="5">
    <source>
        <dbReference type="ARBA" id="ARBA00022692"/>
    </source>
</evidence>
<feature type="transmembrane region" description="Helical" evidence="9">
    <location>
        <begin position="116"/>
        <end position="136"/>
    </location>
</feature>
<dbReference type="OrthoDB" id="9814020at2"/>
<dbReference type="GO" id="GO:0005886">
    <property type="term" value="C:plasma membrane"/>
    <property type="evidence" value="ECO:0007669"/>
    <property type="project" value="UniProtKB-SubCell"/>
</dbReference>
<dbReference type="EMBL" id="JAIRBT010000003">
    <property type="protein sequence ID" value="MBZ6065265.1"/>
    <property type="molecule type" value="Genomic_DNA"/>
</dbReference>
<dbReference type="InterPro" id="IPR007272">
    <property type="entry name" value="Sulf_transp_TsuA/YedE"/>
</dbReference>
<keyword evidence="13" id="KW-1185">Reference proteome</keyword>
<keyword evidence="5 9" id="KW-0812">Transmembrane</keyword>
<evidence type="ECO:0000313" key="12">
    <source>
        <dbReference type="Proteomes" id="UP000058114"/>
    </source>
</evidence>
<dbReference type="PANTHER" id="PTHR30574:SF1">
    <property type="entry name" value="SULPHUR TRANSPORT DOMAIN-CONTAINING PROTEIN"/>
    <property type="match status" value="1"/>
</dbReference>
<evidence type="ECO:0000256" key="4">
    <source>
        <dbReference type="ARBA" id="ARBA00022519"/>
    </source>
</evidence>
<feature type="transmembrane region" description="Helical" evidence="9">
    <location>
        <begin position="6"/>
        <end position="28"/>
    </location>
</feature>
<evidence type="ECO:0000313" key="10">
    <source>
        <dbReference type="EMBL" id="ALP40034.1"/>
    </source>
</evidence>
<accession>A0A0S2SEG4</accession>
<keyword evidence="6 9" id="KW-1133">Transmembrane helix</keyword>
<evidence type="ECO:0000256" key="6">
    <source>
        <dbReference type="ARBA" id="ARBA00022989"/>
    </source>
</evidence>
<dbReference type="RefSeq" id="WP_050664573.1">
    <property type="nucleotide sequence ID" value="NZ_CDDB01000001.1"/>
</dbReference>
<dbReference type="PANTHER" id="PTHR30574">
    <property type="entry name" value="INNER MEMBRANE PROTEIN YEDE"/>
    <property type="match status" value="1"/>
</dbReference>
<dbReference type="EMBL" id="CP013067">
    <property type="protein sequence ID" value="ALP40034.1"/>
    <property type="molecule type" value="Genomic_DNA"/>
</dbReference>
<keyword evidence="3" id="KW-1003">Cell membrane</keyword>
<dbReference type="Pfam" id="PF04143">
    <property type="entry name" value="Sulf_transp"/>
    <property type="match status" value="1"/>
</dbReference>
<evidence type="ECO:0000313" key="11">
    <source>
        <dbReference type="EMBL" id="MBZ6065265.1"/>
    </source>
</evidence>
<reference evidence="10 12" key="2">
    <citation type="journal article" date="2016" name="Genome Announc.">
        <title>Complete Genome Sequence of the Highly Virulent Aeromonas schubertii Strain WL1483, Isolated from Diseased Snakehead Fish (Channa argus) in China.</title>
        <authorList>
            <person name="Liu L."/>
            <person name="Li N."/>
            <person name="Zhang D."/>
            <person name="Fu X."/>
            <person name="Shi C."/>
            <person name="Lin Q."/>
            <person name="Hao G."/>
        </authorList>
    </citation>
    <scope>NUCLEOTIDE SEQUENCE [LARGE SCALE GENOMIC DNA]</scope>
    <source>
        <strain evidence="10 12">WL1483</strain>
    </source>
</reference>
<gene>
    <name evidence="11" type="ORF">LA374_03430</name>
    <name evidence="10" type="ORF">WL1483_4433</name>
</gene>
<dbReference type="PATRIC" id="fig|652.5.peg.1547"/>
<proteinExistence type="inferred from homology"/>
<name>A0A0S2SEG4_9GAMM</name>
<feature type="transmembrane region" description="Helical" evidence="9">
    <location>
        <begin position="49"/>
        <end position="70"/>
    </location>
</feature>
<feature type="transmembrane region" description="Helical" evidence="9">
    <location>
        <begin position="76"/>
        <end position="95"/>
    </location>
</feature>
<dbReference type="Proteomes" id="UP000774958">
    <property type="component" value="Unassembled WGS sequence"/>
</dbReference>
<comment type="similarity">
    <text evidence="8">Belongs to the TsuA/YedE (TC 9.B.102) family.</text>
</comment>
<evidence type="ECO:0000256" key="2">
    <source>
        <dbReference type="ARBA" id="ARBA00022448"/>
    </source>
</evidence>
<keyword evidence="7 9" id="KW-0472">Membrane</keyword>
<organism evidence="10 12">
    <name type="scientific">Aeromonas schubertii</name>
    <dbReference type="NCBI Taxonomy" id="652"/>
    <lineage>
        <taxon>Bacteria</taxon>
        <taxon>Pseudomonadati</taxon>
        <taxon>Pseudomonadota</taxon>
        <taxon>Gammaproteobacteria</taxon>
        <taxon>Aeromonadales</taxon>
        <taxon>Aeromonadaceae</taxon>
        <taxon>Aeromonas</taxon>
    </lineage>
</organism>
<reference evidence="11 13" key="3">
    <citation type="submission" date="2021-09" db="EMBL/GenBank/DDBJ databases">
        <title>Aeromonas schubertii isolated from Asian sea bass.</title>
        <authorList>
            <person name="Pinpimai K."/>
        </authorList>
    </citation>
    <scope>NUCLEOTIDE SEQUENCE [LARGE SCALE GENOMIC DNA]</scope>
    <source>
        <strain evidence="11 13">CHULA2021a</strain>
    </source>
</reference>
<comment type="subcellular location">
    <subcellularLocation>
        <location evidence="1">Cell inner membrane</location>
        <topology evidence="1">Multi-pass membrane protein</topology>
    </subcellularLocation>
</comment>
<dbReference type="KEGG" id="asr:WL1483_4433"/>
<protein>
    <submittedName>
        <fullName evidence="11">YeeE/YedE family protein</fullName>
    </submittedName>
    <submittedName>
        <fullName evidence="10">YeeE/YedE protein</fullName>
    </submittedName>
</protein>
<keyword evidence="4" id="KW-0997">Cell inner membrane</keyword>
<dbReference type="STRING" id="652.WL1483_4433"/>
<evidence type="ECO:0000256" key="8">
    <source>
        <dbReference type="ARBA" id="ARBA00035655"/>
    </source>
</evidence>
<evidence type="ECO:0000256" key="9">
    <source>
        <dbReference type="SAM" id="Phobius"/>
    </source>
</evidence>
<dbReference type="AlphaFoldDB" id="A0A0S2SEG4"/>